<protein>
    <submittedName>
        <fullName evidence="1">Uncharacterized protein</fullName>
    </submittedName>
</protein>
<organism evidence="1 2">
    <name type="scientific">Channa argus</name>
    <name type="common">Northern snakehead</name>
    <name type="synonym">Ophicephalus argus</name>
    <dbReference type="NCBI Taxonomy" id="215402"/>
    <lineage>
        <taxon>Eukaryota</taxon>
        <taxon>Metazoa</taxon>
        <taxon>Chordata</taxon>
        <taxon>Craniata</taxon>
        <taxon>Vertebrata</taxon>
        <taxon>Euteleostomi</taxon>
        <taxon>Actinopterygii</taxon>
        <taxon>Neopterygii</taxon>
        <taxon>Teleostei</taxon>
        <taxon>Neoteleostei</taxon>
        <taxon>Acanthomorphata</taxon>
        <taxon>Anabantaria</taxon>
        <taxon>Anabantiformes</taxon>
        <taxon>Channoidei</taxon>
        <taxon>Channidae</taxon>
        <taxon>Channa</taxon>
    </lineage>
</organism>
<name>A0A6G1QGB2_CHAAH</name>
<dbReference type="Proteomes" id="UP000503349">
    <property type="component" value="Chromosome 16"/>
</dbReference>
<accession>A0A6G1QGB2</accession>
<keyword evidence="2" id="KW-1185">Reference proteome</keyword>
<proteinExistence type="predicted"/>
<evidence type="ECO:0000313" key="2">
    <source>
        <dbReference type="Proteomes" id="UP000503349"/>
    </source>
</evidence>
<reference evidence="1 2" key="1">
    <citation type="submission" date="2019-02" db="EMBL/GenBank/DDBJ databases">
        <title>Opniocepnalus argus genome.</title>
        <authorList>
            <person name="Zhou C."/>
            <person name="Xiao S."/>
        </authorList>
    </citation>
    <scope>NUCLEOTIDE SEQUENCE [LARGE SCALE GENOMIC DNA]</scope>
    <source>
        <strain evidence="1">OARG1902GOOAL</strain>
        <tissue evidence="1">Muscle</tissue>
    </source>
</reference>
<evidence type="ECO:0000313" key="1">
    <source>
        <dbReference type="EMBL" id="KAF3701429.1"/>
    </source>
</evidence>
<reference evidence="2" key="2">
    <citation type="submission" date="2019-02" db="EMBL/GenBank/DDBJ databases">
        <title>Opniocepnalus argus Var Kimnra genome.</title>
        <authorList>
            <person name="Zhou C."/>
            <person name="Xiao S."/>
        </authorList>
    </citation>
    <scope>NUCLEOTIDE SEQUENCE [LARGE SCALE GENOMIC DNA]</scope>
</reference>
<dbReference type="AlphaFoldDB" id="A0A6G1QGB2"/>
<dbReference type="EMBL" id="CM015727">
    <property type="protein sequence ID" value="KAF3701429.1"/>
    <property type="molecule type" value="Genomic_DNA"/>
</dbReference>
<gene>
    <name evidence="1" type="ORF">EXN66_Car017117</name>
</gene>
<sequence>MARDKLPHYLYRQDYFNSLHYSMNGTLGINVYVRVPRGCFCQPVPYSTQMLHSGEIKTKKQYFSTNTKKNDC</sequence>